<evidence type="ECO:0000313" key="3">
    <source>
        <dbReference type="EMBL" id="GGB54148.1"/>
    </source>
</evidence>
<dbReference type="PROSITE" id="PS51318">
    <property type="entry name" value="TAT"/>
    <property type="match status" value="1"/>
</dbReference>
<dbReference type="Pfam" id="PF05787">
    <property type="entry name" value="PhoX"/>
    <property type="match status" value="1"/>
</dbReference>
<feature type="region of interest" description="Disordered" evidence="1">
    <location>
        <begin position="1"/>
        <end position="27"/>
    </location>
</feature>
<keyword evidence="2" id="KW-0472">Membrane</keyword>
<dbReference type="InterPro" id="IPR011042">
    <property type="entry name" value="6-blade_b-propeller_TolB-like"/>
</dbReference>
<dbReference type="RefSeq" id="WP_188580974.1">
    <property type="nucleotide sequence ID" value="NZ_BMDZ01000056.1"/>
</dbReference>
<evidence type="ECO:0000256" key="2">
    <source>
        <dbReference type="SAM" id="Phobius"/>
    </source>
</evidence>
<dbReference type="InterPro" id="IPR008557">
    <property type="entry name" value="PhoX"/>
</dbReference>
<gene>
    <name evidence="3" type="ORF">GCM10011505_38910</name>
</gene>
<dbReference type="Proteomes" id="UP000603352">
    <property type="component" value="Unassembled WGS sequence"/>
</dbReference>
<dbReference type="Gene3D" id="2.120.10.30">
    <property type="entry name" value="TolB, C-terminal domain"/>
    <property type="match status" value="1"/>
</dbReference>
<dbReference type="SUPFAM" id="SSF63829">
    <property type="entry name" value="Calcium-dependent phosphotriesterase"/>
    <property type="match status" value="1"/>
</dbReference>
<dbReference type="PANTHER" id="PTHR35399">
    <property type="entry name" value="SLR8030 PROTEIN"/>
    <property type="match status" value="1"/>
</dbReference>
<feature type="transmembrane region" description="Helical" evidence="2">
    <location>
        <begin position="47"/>
        <end position="66"/>
    </location>
</feature>
<feature type="compositionally biased region" description="Basic and acidic residues" evidence="1">
    <location>
        <begin position="1"/>
        <end position="14"/>
    </location>
</feature>
<dbReference type="EMBL" id="BMDZ01000056">
    <property type="protein sequence ID" value="GGB54148.1"/>
    <property type="molecule type" value="Genomic_DNA"/>
</dbReference>
<protein>
    <submittedName>
        <fullName evidence="3">dTDP-glucose 4,6-dehydratase</fullName>
    </submittedName>
</protein>
<accession>A0ABQ1IYC6</accession>
<name>A0ABQ1IYC6_9PROT</name>
<proteinExistence type="predicted"/>
<organism evidence="3 4">
    <name type="scientific">Tistrella bauzanensis</name>
    <dbReference type="NCBI Taxonomy" id="657419"/>
    <lineage>
        <taxon>Bacteria</taxon>
        <taxon>Pseudomonadati</taxon>
        <taxon>Pseudomonadota</taxon>
        <taxon>Alphaproteobacteria</taxon>
        <taxon>Geminicoccales</taxon>
        <taxon>Geminicoccaceae</taxon>
        <taxon>Tistrella</taxon>
    </lineage>
</organism>
<feature type="region of interest" description="Disordered" evidence="1">
    <location>
        <begin position="616"/>
        <end position="639"/>
    </location>
</feature>
<dbReference type="PANTHER" id="PTHR35399:SF2">
    <property type="entry name" value="DUF839 DOMAIN-CONTAINING PROTEIN"/>
    <property type="match status" value="1"/>
</dbReference>
<keyword evidence="4" id="KW-1185">Reference proteome</keyword>
<keyword evidence="2" id="KW-0812">Transmembrane</keyword>
<evidence type="ECO:0000256" key="1">
    <source>
        <dbReference type="SAM" id="MobiDB-lite"/>
    </source>
</evidence>
<comment type="caution">
    <text evidence="3">The sequence shown here is derived from an EMBL/GenBank/DDBJ whole genome shotgun (WGS) entry which is preliminary data.</text>
</comment>
<reference evidence="4" key="1">
    <citation type="journal article" date="2019" name="Int. J. Syst. Evol. Microbiol.">
        <title>The Global Catalogue of Microorganisms (GCM) 10K type strain sequencing project: providing services to taxonomists for standard genome sequencing and annotation.</title>
        <authorList>
            <consortium name="The Broad Institute Genomics Platform"/>
            <consortium name="The Broad Institute Genome Sequencing Center for Infectious Disease"/>
            <person name="Wu L."/>
            <person name="Ma J."/>
        </authorList>
    </citation>
    <scope>NUCLEOTIDE SEQUENCE [LARGE SCALE GENOMIC DNA]</scope>
    <source>
        <strain evidence="4">CGMCC 1.10188</strain>
    </source>
</reference>
<evidence type="ECO:0000313" key="4">
    <source>
        <dbReference type="Proteomes" id="UP000603352"/>
    </source>
</evidence>
<dbReference type="InterPro" id="IPR006311">
    <property type="entry name" value="TAT_signal"/>
</dbReference>
<keyword evidence="2" id="KW-1133">Transmembrane helix</keyword>
<sequence length="656" mass="70065">MTEMAPRGDRPLRYDEDDANPTNKTLAGPSIGEIIDRRFSRRTALKGLFGGTAAVVAGGALTAGLLGTTGLAGAAHAADAAATTLGFTEVPVGYTTADAVAPGYSADVLIRWGDKVLADAPAFDPAAQTADGQRRQFGYNNDFIGYLPLPAGSDASDHGLLVVNHEYTSADMMFAGVTADTQLNEAQVAVEIAAHGQSVIEVKRSNGKWAVVEGSRYARRIDTGTTPMVLTGPAAGHDRLKTRDDATGTQVIGTINNCAGGVTPWGTVLVAEENFHGYFAGTPTGAEAANHKRYGITDEPWYQWHRFDARFNIDANPTEPNRFGWIVEIDPYDPASMPKKRTALGRMKHEAANVHVGDDGTVVVYMGDDERFEYLYRFIASAKLDRANPATARDILDDGRLSVAKFSDDGALEWLPLDWGQGPLTPANGFNSAADVLIETRRAADLLGATRMDRPEDVEPNPVTGKVYVMLTNNNKRTADQLDAANPRAKNETGQVIELTAPDGDHTASRFTWDMFLMAGKPEDGAVYGAGTTEAGQLYCPDNCAFDNKGRLWITTDQGSAAGKRQIADGVYATDTTGAGRAVPRHFYRVPTGAEMCGPCFTPDNTTLFVAVQHPGEDKGSSFDTPSTRWPDFKDGVPPRPSVVAITKADGGVIGG</sequence>